<protein>
    <recommendedName>
        <fullName evidence="2">Peptidase</fullName>
    </recommendedName>
</protein>
<gene>
    <name evidence="1" type="ORF">Nlim_1054</name>
</gene>
<dbReference type="PATRIC" id="fig|886738.10.peg.1159"/>
<dbReference type="HOGENOM" id="CLU_1118192_0_0_2"/>
<evidence type="ECO:0008006" key="2">
    <source>
        <dbReference type="Google" id="ProtNLM"/>
    </source>
</evidence>
<name>F3KKN0_9ARCH</name>
<proteinExistence type="predicted"/>
<dbReference type="AlphaFoldDB" id="F3KKN0"/>
<dbReference type="Proteomes" id="UP000004348">
    <property type="component" value="Chromosome"/>
</dbReference>
<evidence type="ECO:0000313" key="1">
    <source>
        <dbReference type="EMBL" id="EGG42039.1"/>
    </source>
</evidence>
<dbReference type="EMBL" id="AEGP01000040">
    <property type="protein sequence ID" value="EGG42039.1"/>
    <property type="molecule type" value="Genomic_DNA"/>
</dbReference>
<comment type="caution">
    <text evidence="1">The sequence shown here is derived from an EMBL/GenBank/DDBJ whole genome shotgun (WGS) entry which is preliminary data.</text>
</comment>
<organism evidence="1">
    <name type="scientific">Candidatus Nitrosarchaeum limnium SFB1</name>
    <dbReference type="NCBI Taxonomy" id="886738"/>
    <lineage>
        <taxon>Archaea</taxon>
        <taxon>Nitrososphaerota</taxon>
        <taxon>Nitrososphaeria</taxon>
        <taxon>Nitrosopumilales</taxon>
        <taxon>Nitrosopumilaceae</taxon>
        <taxon>Nitrosarchaeum</taxon>
    </lineage>
</organism>
<reference evidence="1" key="1">
    <citation type="journal article" date="2011" name="PLoS ONE">
        <title>Genome of a low-salinity ammonia-oxidizing archaeon determined by single-cell and metagenomic analysis.</title>
        <authorList>
            <person name="Blainey P.C."/>
            <person name="Mosier A.C."/>
            <person name="Potanina A."/>
            <person name="Francis C.A."/>
            <person name="Quake S.R."/>
        </authorList>
    </citation>
    <scope>NUCLEOTIDE SEQUENCE [LARGE SCALE GENOMIC DNA]</scope>
    <source>
        <strain evidence="1">SFB1</strain>
    </source>
</reference>
<sequence>MKKILVFLLVIILATGLANNAFAHKAEIVGNYKISLGWKTEPPMVNKLNAIEIVFTLASDFEKESSQIQSNTLSNISDLTGLADKLEVDVSLNGKKTFLTLKEDPQFPGVYHGDITPNEIGTPVVHLYGKIKDVEFERTFHPEKIEGSSEPNSNPQIVNDVRIPEWVKNNAKWWSEGQVDDKTFASGIQFLLKEKIIVVPVTEKGSTQNTTIPEWVKNNAKWWSDGQIDDKTFASGIQFLIKQGIISV</sequence>
<accession>F3KKN0</accession>